<dbReference type="GO" id="GO:0030288">
    <property type="term" value="C:outer membrane-bounded periplasmic space"/>
    <property type="evidence" value="ECO:0007669"/>
    <property type="project" value="TreeGrafter"/>
</dbReference>
<keyword evidence="8" id="KW-1185">Reference proteome</keyword>
<evidence type="ECO:0000256" key="1">
    <source>
        <dbReference type="ARBA" id="ARBA00004193"/>
    </source>
</evidence>
<evidence type="ECO:0000256" key="5">
    <source>
        <dbReference type="SAM" id="Coils"/>
    </source>
</evidence>
<protein>
    <submittedName>
        <fullName evidence="7">ABC transporter substrate-binding protein</fullName>
    </submittedName>
</protein>
<dbReference type="InterPro" id="IPR002491">
    <property type="entry name" value="ABC_transptr_periplasmic_BD"/>
</dbReference>
<keyword evidence="5" id="KW-0175">Coiled coil</keyword>
<reference evidence="7 8" key="1">
    <citation type="submission" date="2018-04" db="EMBL/GenBank/DDBJ databases">
        <title>Camelliibacillus theae gen. nov., sp. nov., isolated from Pu'er tea.</title>
        <authorList>
            <person name="Niu L."/>
        </authorList>
    </citation>
    <scope>NUCLEOTIDE SEQUENCE [LARGE SCALE GENOMIC DNA]</scope>
    <source>
        <strain evidence="7 8">T8</strain>
    </source>
</reference>
<proteinExistence type="inferred from homology"/>
<dbReference type="Proteomes" id="UP000245998">
    <property type="component" value="Unassembled WGS sequence"/>
</dbReference>
<evidence type="ECO:0000256" key="4">
    <source>
        <dbReference type="ARBA" id="ARBA00022729"/>
    </source>
</evidence>
<accession>A0A2U1K6S3</accession>
<organism evidence="7 8">
    <name type="scientific">Pueribacillus theae</name>
    <dbReference type="NCBI Taxonomy" id="2171751"/>
    <lineage>
        <taxon>Bacteria</taxon>
        <taxon>Bacillati</taxon>
        <taxon>Bacillota</taxon>
        <taxon>Bacilli</taxon>
        <taxon>Bacillales</taxon>
        <taxon>Bacillaceae</taxon>
        <taxon>Pueribacillus</taxon>
    </lineage>
</organism>
<dbReference type="GO" id="GO:1901678">
    <property type="term" value="P:iron coordination entity transport"/>
    <property type="evidence" value="ECO:0007669"/>
    <property type="project" value="UniProtKB-ARBA"/>
</dbReference>
<dbReference type="AlphaFoldDB" id="A0A2U1K6S3"/>
<dbReference type="InterPro" id="IPR051313">
    <property type="entry name" value="Bact_iron-sidero_bind"/>
</dbReference>
<evidence type="ECO:0000256" key="2">
    <source>
        <dbReference type="ARBA" id="ARBA00008814"/>
    </source>
</evidence>
<evidence type="ECO:0000259" key="6">
    <source>
        <dbReference type="PROSITE" id="PS50983"/>
    </source>
</evidence>
<dbReference type="Gene3D" id="3.40.50.1980">
    <property type="entry name" value="Nitrogenase molybdenum iron protein domain"/>
    <property type="match status" value="2"/>
</dbReference>
<evidence type="ECO:0000256" key="3">
    <source>
        <dbReference type="ARBA" id="ARBA00022448"/>
    </source>
</evidence>
<evidence type="ECO:0000313" key="7">
    <source>
        <dbReference type="EMBL" id="PWA12904.1"/>
    </source>
</evidence>
<name>A0A2U1K6S3_9BACI</name>
<dbReference type="GO" id="GO:0005886">
    <property type="term" value="C:plasma membrane"/>
    <property type="evidence" value="ECO:0007669"/>
    <property type="project" value="UniProtKB-SubCell"/>
</dbReference>
<comment type="subcellular location">
    <subcellularLocation>
        <location evidence="1">Cell membrane</location>
        <topology evidence="1">Lipid-anchor</topology>
    </subcellularLocation>
</comment>
<comment type="similarity">
    <text evidence="2">Belongs to the bacterial solute-binding protein 8 family.</text>
</comment>
<dbReference type="CDD" id="cd01138">
    <property type="entry name" value="FeuA"/>
    <property type="match status" value="1"/>
</dbReference>
<dbReference type="EMBL" id="QCZG01000004">
    <property type="protein sequence ID" value="PWA12904.1"/>
    <property type="molecule type" value="Genomic_DNA"/>
</dbReference>
<keyword evidence="3" id="KW-0813">Transport</keyword>
<dbReference type="PANTHER" id="PTHR30532">
    <property type="entry name" value="IRON III DICITRATE-BINDING PERIPLASMIC PROTEIN"/>
    <property type="match status" value="1"/>
</dbReference>
<dbReference type="OrthoDB" id="2417096at2"/>
<sequence>MLLSHNSKITLREEDPLITCIKNNFIFYSMLFISIFLVACGNEQQSTSNVNKSEPKEIAEERVLIDSLGNEVTIPEKPERVIAPYLEDHLVALGITPVAQWSVNDGASIQTYLQDSLKDIPTIPFDLPFEAVTSFNPDLILIGSPETVEGGKYEQYNKIAPTYVLGNEEKNWRDKLLKIGEIFGQTDKANEVLKEYDQQVKEAKEKIKSTVGKQSAAAIWITNGSIFMVSETASSGSVLYGDLGLQAPNLVKEVSESATSDWSSVSLEKLAELDADYLFLINSDKGNGSEMLKDPLWANIPAVKNGNVFEFDQNTSWLYTGAIANSQIINEVVKCITK</sequence>
<feature type="coiled-coil region" evidence="5">
    <location>
        <begin position="186"/>
        <end position="213"/>
    </location>
</feature>
<keyword evidence="4" id="KW-0732">Signal</keyword>
<dbReference type="Pfam" id="PF01497">
    <property type="entry name" value="Peripla_BP_2"/>
    <property type="match status" value="1"/>
</dbReference>
<gene>
    <name evidence="7" type="ORF">DCC39_03270</name>
</gene>
<feature type="domain" description="Fe/B12 periplasmic-binding" evidence="6">
    <location>
        <begin position="78"/>
        <end position="338"/>
    </location>
</feature>
<dbReference type="PROSITE" id="PS50983">
    <property type="entry name" value="FE_B12_PBP"/>
    <property type="match status" value="1"/>
</dbReference>
<dbReference type="SUPFAM" id="SSF53807">
    <property type="entry name" value="Helical backbone' metal receptor"/>
    <property type="match status" value="1"/>
</dbReference>
<evidence type="ECO:0000313" key="8">
    <source>
        <dbReference type="Proteomes" id="UP000245998"/>
    </source>
</evidence>
<dbReference type="PANTHER" id="PTHR30532:SF1">
    <property type="entry name" value="IRON(3+)-HYDROXAMATE-BINDING PROTEIN FHUD"/>
    <property type="match status" value="1"/>
</dbReference>
<comment type="caution">
    <text evidence="7">The sequence shown here is derived from an EMBL/GenBank/DDBJ whole genome shotgun (WGS) entry which is preliminary data.</text>
</comment>